<reference evidence="1 2" key="1">
    <citation type="submission" date="2019-01" db="EMBL/GenBank/DDBJ databases">
        <title>Coherence of Microcystis species and biogeography revealed through population genomics.</title>
        <authorList>
            <person name="Perez-Carrascal O.M."/>
            <person name="Terrat Y."/>
            <person name="Giani A."/>
            <person name="Fortin N."/>
            <person name="Tromas N."/>
            <person name="Shapiro B.J."/>
        </authorList>
    </citation>
    <scope>NUCLEOTIDE SEQUENCE [LARGE SCALE GENOMIC DNA]</scope>
    <source>
        <strain evidence="1">Ma_MB_F_20061100_S20D</strain>
    </source>
</reference>
<dbReference type="EMBL" id="SFBH01000159">
    <property type="protein sequence ID" value="TRU31063.1"/>
    <property type="molecule type" value="Genomic_DNA"/>
</dbReference>
<organism evidence="1 2">
    <name type="scientific">Microcystis aeruginosa Ma_MB_F_20061100_S20D</name>
    <dbReference type="NCBI Taxonomy" id="2486253"/>
    <lineage>
        <taxon>Bacteria</taxon>
        <taxon>Bacillati</taxon>
        <taxon>Cyanobacteriota</taxon>
        <taxon>Cyanophyceae</taxon>
        <taxon>Oscillatoriophycideae</taxon>
        <taxon>Chroococcales</taxon>
        <taxon>Microcystaceae</taxon>
        <taxon>Microcystis</taxon>
    </lineage>
</organism>
<accession>A0A552E9J3</accession>
<sequence length="87" mass="10229">MIMNPPNNPTRTEEIPTIEELPTIAELQAKFAQLQADPEFCKKPFWQRIAEIGALVPQSEWRKHLPTDFARNFEHYMYGAPREDEEE</sequence>
<proteinExistence type="predicted"/>
<evidence type="ECO:0000313" key="1">
    <source>
        <dbReference type="EMBL" id="TRU31063.1"/>
    </source>
</evidence>
<dbReference type="Proteomes" id="UP000315113">
    <property type="component" value="Unassembled WGS sequence"/>
</dbReference>
<protein>
    <recommendedName>
        <fullName evidence="3">DUF2281 domain-containing protein</fullName>
    </recommendedName>
</protein>
<gene>
    <name evidence="1" type="ORF">EWV78_21530</name>
</gene>
<dbReference type="AlphaFoldDB" id="A0A552E9J3"/>
<comment type="caution">
    <text evidence="1">The sequence shown here is derived from an EMBL/GenBank/DDBJ whole genome shotgun (WGS) entry which is preliminary data.</text>
</comment>
<name>A0A552E9J3_MICAE</name>
<evidence type="ECO:0000313" key="2">
    <source>
        <dbReference type="Proteomes" id="UP000315113"/>
    </source>
</evidence>
<evidence type="ECO:0008006" key="3">
    <source>
        <dbReference type="Google" id="ProtNLM"/>
    </source>
</evidence>